<dbReference type="AlphaFoldDB" id="A0A914BDJ9"/>
<dbReference type="RefSeq" id="XP_038074134.1">
    <property type="nucleotide sequence ID" value="XM_038218206.1"/>
</dbReference>
<reference evidence="2" key="1">
    <citation type="submission" date="2022-11" db="UniProtKB">
        <authorList>
            <consortium name="EnsemblMetazoa"/>
        </authorList>
    </citation>
    <scope>IDENTIFICATION</scope>
</reference>
<dbReference type="OMA" id="RAILCIC"/>
<evidence type="ECO:0000256" key="1">
    <source>
        <dbReference type="SAM" id="SignalP"/>
    </source>
</evidence>
<name>A0A914BDJ9_PATMI</name>
<dbReference type="GeneID" id="119742165"/>
<keyword evidence="1" id="KW-0732">Signal</keyword>
<evidence type="ECO:0000313" key="3">
    <source>
        <dbReference type="Proteomes" id="UP000887568"/>
    </source>
</evidence>
<feature type="signal peptide" evidence="1">
    <location>
        <begin position="1"/>
        <end position="19"/>
    </location>
</feature>
<keyword evidence="3" id="KW-1185">Reference proteome</keyword>
<protein>
    <submittedName>
        <fullName evidence="2">Uncharacterized protein</fullName>
    </submittedName>
</protein>
<organism evidence="2 3">
    <name type="scientific">Patiria miniata</name>
    <name type="common">Bat star</name>
    <name type="synonym">Asterina miniata</name>
    <dbReference type="NCBI Taxonomy" id="46514"/>
    <lineage>
        <taxon>Eukaryota</taxon>
        <taxon>Metazoa</taxon>
        <taxon>Echinodermata</taxon>
        <taxon>Eleutherozoa</taxon>
        <taxon>Asterozoa</taxon>
        <taxon>Asteroidea</taxon>
        <taxon>Valvatacea</taxon>
        <taxon>Valvatida</taxon>
        <taxon>Asterinidae</taxon>
        <taxon>Patiria</taxon>
    </lineage>
</organism>
<evidence type="ECO:0000313" key="2">
    <source>
        <dbReference type="EnsemblMetazoa" id="XP_038074134.1"/>
    </source>
</evidence>
<accession>A0A914BDJ9</accession>
<dbReference type="Proteomes" id="UP000887568">
    <property type="component" value="Unplaced"/>
</dbReference>
<dbReference type="EnsemblMetazoa" id="XM_038218206.1">
    <property type="protein sequence ID" value="XP_038074134.1"/>
    <property type="gene ID" value="LOC119742165"/>
</dbReference>
<feature type="chain" id="PRO_5036788385" evidence="1">
    <location>
        <begin position="20"/>
        <end position="107"/>
    </location>
</feature>
<sequence length="107" mass="12049">MRAILCICALALFCEAAIGTPYVDADDEFDDALDMTKRVADILSPSTHHLGKRPVNCPLDCFSCAKFIRDVIPDPCVRGCRKETDSPTYTTDLETWYRCAQFLSRPR</sequence>
<proteinExistence type="predicted"/>